<keyword evidence="2" id="KW-1185">Reference proteome</keyword>
<sequence>MLLRAYAKVNIGLDVVGKREDGYHILRMIMQTVDIYDEIELEKLEENEIKIKCNLPYIPTDSRNLVYKAAELFKNKYNIKMGVLIDVKKNIPVAAGMAGGSTDAAAILKGLNKLFSVGASNQELMELGVKIGADVPYCIDGGTALCEGIGEEITKLPDFNNIILVVVKPPFGVSTKAVYNNLDLSKIRRHVGINNIIKGMERRDLKLVCYNMKNVLENVTIKQYPVIKAIKNDMIVLGAQGALMSGSGPTVFGIFDNMLSAQKCFEFMKKRYNDVFITRTI</sequence>
<reference evidence="1" key="1">
    <citation type="journal article" date="2025" name="Int. J. Syst. Evol. Microbiol.">
        <title>Inconstantimicrobium mannanitabidum sp. nov., a novel member of the family Clostridiaceae isolated from anoxic soil under the treatment of reductive soil disinfestation.</title>
        <authorList>
            <person name="Ueki A."/>
            <person name="Tonouchi A."/>
            <person name="Honma S."/>
            <person name="Kaku N."/>
            <person name="Ueki K."/>
        </authorList>
    </citation>
    <scope>NUCLEOTIDE SEQUENCE</scope>
    <source>
        <strain evidence="1">TW13</strain>
    </source>
</reference>
<proteinExistence type="predicted"/>
<protein>
    <submittedName>
        <fullName evidence="1">4-diphosphocytidyl-2-C-methyl-D-erythritol kinase</fullName>
    </submittedName>
</protein>
<keyword evidence="1" id="KW-0808">Transferase</keyword>
<name>A0ACB5R6U2_9CLOT</name>
<evidence type="ECO:0000313" key="2">
    <source>
        <dbReference type="Proteomes" id="UP001058074"/>
    </source>
</evidence>
<evidence type="ECO:0000313" key="1">
    <source>
        <dbReference type="EMBL" id="GKX64920.1"/>
    </source>
</evidence>
<dbReference type="Proteomes" id="UP001058074">
    <property type="component" value="Unassembled WGS sequence"/>
</dbReference>
<comment type="caution">
    <text evidence="1">The sequence shown here is derived from an EMBL/GenBank/DDBJ whole genome shotgun (WGS) entry which is preliminary data.</text>
</comment>
<accession>A0ACB5R6U2</accession>
<dbReference type="EMBL" id="BROD01000001">
    <property type="protein sequence ID" value="GKX64920.1"/>
    <property type="molecule type" value="Genomic_DNA"/>
</dbReference>
<gene>
    <name evidence="1" type="primary">ispE</name>
    <name evidence="1" type="ORF">rsdtw13_01780</name>
</gene>
<keyword evidence="1" id="KW-0418">Kinase</keyword>
<organism evidence="1 2">
    <name type="scientific">Inconstantimicrobium mannanitabidum</name>
    <dbReference type="NCBI Taxonomy" id="1604901"/>
    <lineage>
        <taxon>Bacteria</taxon>
        <taxon>Bacillati</taxon>
        <taxon>Bacillota</taxon>
        <taxon>Clostridia</taxon>
        <taxon>Eubacteriales</taxon>
        <taxon>Clostridiaceae</taxon>
        <taxon>Inconstantimicrobium</taxon>
    </lineage>
</organism>